<protein>
    <submittedName>
        <fullName evidence="2">Uncharacterized protein</fullName>
    </submittedName>
</protein>
<dbReference type="KEGG" id="blin:BLSMQ_1136"/>
<sequence>MTELADGPLAQMSDDLTSQAQQLAKLQQNADEIESDE</sequence>
<dbReference type="Proteomes" id="UP000094793">
    <property type="component" value="Chromosome"/>
</dbReference>
<dbReference type="PATRIC" id="fig|1703.10.peg.1166"/>
<organism evidence="2 3">
    <name type="scientific">Brevibacterium aurantiacum</name>
    <dbReference type="NCBI Taxonomy" id="273384"/>
    <lineage>
        <taxon>Bacteria</taxon>
        <taxon>Bacillati</taxon>
        <taxon>Actinomycetota</taxon>
        <taxon>Actinomycetes</taxon>
        <taxon>Micrococcales</taxon>
        <taxon>Brevibacteriaceae</taxon>
        <taxon>Brevibacterium</taxon>
    </lineage>
</organism>
<feature type="coiled-coil region" evidence="1">
    <location>
        <begin position="9"/>
        <end position="36"/>
    </location>
</feature>
<gene>
    <name evidence="2" type="ORF">BLSMQ_1136</name>
</gene>
<name>A0A1D7W2E2_BREAU</name>
<evidence type="ECO:0000256" key="1">
    <source>
        <dbReference type="SAM" id="Coils"/>
    </source>
</evidence>
<proteinExistence type="predicted"/>
<dbReference type="AlphaFoldDB" id="A0A1D7W2E2"/>
<evidence type="ECO:0000313" key="2">
    <source>
        <dbReference type="EMBL" id="AOP52848.1"/>
    </source>
</evidence>
<reference evidence="3" key="1">
    <citation type="submission" date="2016-09" db="EMBL/GenBank/DDBJ databases">
        <title>Complete Genome Sequence of Brevibacterium linens SMQ-1335.</title>
        <authorList>
            <person name="de Melo A.G."/>
            <person name="Labrie S.J."/>
            <person name="Dumaresq J."/>
            <person name="Roberts R.J."/>
            <person name="Tremblay D.M."/>
            <person name="Moineau S."/>
        </authorList>
    </citation>
    <scope>NUCLEOTIDE SEQUENCE [LARGE SCALE GENOMIC DNA]</scope>
    <source>
        <strain evidence="3">SMQ-1335</strain>
    </source>
</reference>
<evidence type="ECO:0000313" key="3">
    <source>
        <dbReference type="Proteomes" id="UP000094793"/>
    </source>
</evidence>
<dbReference type="EMBL" id="CP017150">
    <property type="protein sequence ID" value="AOP52848.1"/>
    <property type="molecule type" value="Genomic_DNA"/>
</dbReference>
<accession>A0A1D7W2E2</accession>
<keyword evidence="1" id="KW-0175">Coiled coil</keyword>